<dbReference type="PROSITE" id="PS50158">
    <property type="entry name" value="ZF_CCHC"/>
    <property type="match status" value="2"/>
</dbReference>
<evidence type="ECO:0000259" key="2">
    <source>
        <dbReference type="PROSITE" id="PS50158"/>
    </source>
</evidence>
<feature type="domain" description="CCHC-type" evidence="2">
    <location>
        <begin position="233"/>
        <end position="247"/>
    </location>
</feature>
<organism evidence="3 4">
    <name type="scientific">Paramecium sonneborni</name>
    <dbReference type="NCBI Taxonomy" id="65129"/>
    <lineage>
        <taxon>Eukaryota</taxon>
        <taxon>Sar</taxon>
        <taxon>Alveolata</taxon>
        <taxon>Ciliophora</taxon>
        <taxon>Intramacronucleata</taxon>
        <taxon>Oligohymenophorea</taxon>
        <taxon>Peniculida</taxon>
        <taxon>Parameciidae</taxon>
        <taxon>Paramecium</taxon>
    </lineage>
</organism>
<name>A0A8S1MHL9_9CILI</name>
<dbReference type="PANTHER" id="PTHR46978:SF1">
    <property type="entry name" value="ZINC KNUCKLE (CCHC-TYPE) FAMILY PROTEIN"/>
    <property type="match status" value="1"/>
</dbReference>
<comment type="caution">
    <text evidence="3">The sequence shown here is derived from an EMBL/GenBank/DDBJ whole genome shotgun (WGS) entry which is preliminary data.</text>
</comment>
<keyword evidence="1" id="KW-0479">Metal-binding</keyword>
<gene>
    <name evidence="3" type="ORF">PSON_ATCC_30995.1.T0390203</name>
</gene>
<dbReference type="Proteomes" id="UP000692954">
    <property type="component" value="Unassembled WGS sequence"/>
</dbReference>
<dbReference type="GO" id="GO:0008270">
    <property type="term" value="F:zinc ion binding"/>
    <property type="evidence" value="ECO:0007669"/>
    <property type="project" value="UniProtKB-KW"/>
</dbReference>
<dbReference type="PANTHER" id="PTHR46978">
    <property type="entry name" value="ZINC KNUCKLE (CCHC-TYPE) FAMILY PROTEIN"/>
    <property type="match status" value="1"/>
</dbReference>
<dbReference type="Pfam" id="PF00098">
    <property type="entry name" value="zf-CCHC"/>
    <property type="match status" value="2"/>
</dbReference>
<dbReference type="SMART" id="SM00343">
    <property type="entry name" value="ZnF_C2HC"/>
    <property type="match status" value="4"/>
</dbReference>
<dbReference type="EMBL" id="CAJJDN010000039">
    <property type="protein sequence ID" value="CAD8079618.1"/>
    <property type="molecule type" value="Genomic_DNA"/>
</dbReference>
<keyword evidence="4" id="KW-1185">Reference proteome</keyword>
<dbReference type="InterPro" id="IPR001878">
    <property type="entry name" value="Znf_CCHC"/>
</dbReference>
<keyword evidence="1" id="KW-0863">Zinc-finger</keyword>
<accession>A0A8S1MHL9</accession>
<reference evidence="3" key="1">
    <citation type="submission" date="2021-01" db="EMBL/GenBank/DDBJ databases">
        <authorList>
            <consortium name="Genoscope - CEA"/>
            <person name="William W."/>
        </authorList>
    </citation>
    <scope>NUCLEOTIDE SEQUENCE</scope>
</reference>
<sequence>MIYLDQISIDHQNYPKDLKQQLKNTTPTSQIGNKIGKNNNNPIDGIVKNVFNKPIQIYRSKNKKTNKSLSDSSLSENSQYSSISSFSLGSIISHSKEKQNHEKNRIKILNFVLDSHPSKKDVLIKYQINGKQKTTSNKLLSQKLSKIVNQEQDYQQNNNKEESVNKIQSIQQDLKNELEIGLNRYYQRNCFDVCFRCKQVGHFQNQCTEKQVFRCNYCLSQKHQGDSCSNVSCFRCNRYGHRKYDCKIQLRLNFCPFCGNTSHKAEDCGMIVPVQTQGNNQIICLVCRQYGHANCNL</sequence>
<dbReference type="AlphaFoldDB" id="A0A8S1MHL9"/>
<proteinExistence type="predicted"/>
<evidence type="ECO:0000313" key="4">
    <source>
        <dbReference type="Proteomes" id="UP000692954"/>
    </source>
</evidence>
<dbReference type="OrthoDB" id="301483at2759"/>
<evidence type="ECO:0000313" key="3">
    <source>
        <dbReference type="EMBL" id="CAD8079618.1"/>
    </source>
</evidence>
<keyword evidence="1" id="KW-0862">Zinc</keyword>
<evidence type="ECO:0000256" key="1">
    <source>
        <dbReference type="PROSITE-ProRule" id="PRU00047"/>
    </source>
</evidence>
<dbReference type="GO" id="GO:0003676">
    <property type="term" value="F:nucleic acid binding"/>
    <property type="evidence" value="ECO:0007669"/>
    <property type="project" value="InterPro"/>
</dbReference>
<feature type="domain" description="CCHC-type" evidence="2">
    <location>
        <begin position="194"/>
        <end position="209"/>
    </location>
</feature>
<protein>
    <recommendedName>
        <fullName evidence="2">CCHC-type domain-containing protein</fullName>
    </recommendedName>
</protein>